<feature type="transmembrane region" description="Helical" evidence="12">
    <location>
        <begin position="156"/>
        <end position="181"/>
    </location>
</feature>
<dbReference type="Gene3D" id="1.20.1730.10">
    <property type="entry name" value="Sodium/glucose cotransporter"/>
    <property type="match status" value="1"/>
</dbReference>
<keyword evidence="3" id="KW-0813">Transport</keyword>
<feature type="transmembrane region" description="Helical" evidence="12">
    <location>
        <begin position="274"/>
        <end position="299"/>
    </location>
</feature>
<feature type="transmembrane region" description="Helical" evidence="12">
    <location>
        <begin position="440"/>
        <end position="460"/>
    </location>
</feature>
<dbReference type="InterPro" id="IPR038377">
    <property type="entry name" value="Na/Glc_symporter_sf"/>
</dbReference>
<comment type="subcellular location">
    <subcellularLocation>
        <location evidence="1">Cell membrane</location>
        <topology evidence="1">Multi-pass membrane protein</topology>
    </subcellularLocation>
</comment>
<dbReference type="InterPro" id="IPR051163">
    <property type="entry name" value="Sodium:Solute_Symporter_SSF"/>
</dbReference>
<evidence type="ECO:0000313" key="13">
    <source>
        <dbReference type="EMBL" id="KLU03408.1"/>
    </source>
</evidence>
<keyword evidence="9 12" id="KW-0472">Membrane</keyword>
<evidence type="ECO:0000256" key="1">
    <source>
        <dbReference type="ARBA" id="ARBA00004651"/>
    </source>
</evidence>
<feature type="transmembrane region" description="Helical" evidence="12">
    <location>
        <begin position="79"/>
        <end position="98"/>
    </location>
</feature>
<dbReference type="GO" id="GO:0005886">
    <property type="term" value="C:plasma membrane"/>
    <property type="evidence" value="ECO:0007669"/>
    <property type="project" value="UniProtKB-SubCell"/>
</dbReference>
<feature type="transmembrane region" description="Helical" evidence="12">
    <location>
        <begin position="46"/>
        <end position="67"/>
    </location>
</feature>
<dbReference type="GO" id="GO:0015293">
    <property type="term" value="F:symporter activity"/>
    <property type="evidence" value="ECO:0007669"/>
    <property type="project" value="TreeGrafter"/>
</dbReference>
<dbReference type="Proteomes" id="UP000036367">
    <property type="component" value="Unassembled WGS sequence"/>
</dbReference>
<feature type="transmembrane region" description="Helical" evidence="12">
    <location>
        <begin position="506"/>
        <end position="528"/>
    </location>
</feature>
<protein>
    <submittedName>
        <fullName evidence="13">Sialic acid transporter</fullName>
    </submittedName>
</protein>
<keyword evidence="5 12" id="KW-0812">Transmembrane</keyword>
<reference evidence="13" key="1">
    <citation type="submission" date="2015-05" db="EMBL/GenBank/DDBJ databases">
        <title>Permanent draft genome of Rhodopirellula islandicus K833.</title>
        <authorList>
            <person name="Kizina J."/>
            <person name="Richter M."/>
            <person name="Glockner F.O."/>
            <person name="Harder J."/>
        </authorList>
    </citation>
    <scope>NUCLEOTIDE SEQUENCE [LARGE SCALE GENOMIC DNA]</scope>
    <source>
        <strain evidence="13">K833</strain>
    </source>
</reference>
<evidence type="ECO:0000256" key="8">
    <source>
        <dbReference type="ARBA" id="ARBA00023065"/>
    </source>
</evidence>
<keyword evidence="6 12" id="KW-1133">Transmembrane helix</keyword>
<dbReference type="PROSITE" id="PS50283">
    <property type="entry name" value="NA_SOLUT_SYMP_3"/>
    <property type="match status" value="1"/>
</dbReference>
<evidence type="ECO:0000256" key="10">
    <source>
        <dbReference type="ARBA" id="ARBA00023201"/>
    </source>
</evidence>
<dbReference type="EMBL" id="LECT01000038">
    <property type="protein sequence ID" value="KLU03408.1"/>
    <property type="molecule type" value="Genomic_DNA"/>
</dbReference>
<feature type="transmembrane region" description="Helical" evidence="12">
    <location>
        <begin position="119"/>
        <end position="144"/>
    </location>
</feature>
<evidence type="ECO:0000256" key="3">
    <source>
        <dbReference type="ARBA" id="ARBA00022448"/>
    </source>
</evidence>
<feature type="transmembrane region" description="Helical" evidence="12">
    <location>
        <begin position="467"/>
        <end position="486"/>
    </location>
</feature>
<evidence type="ECO:0000256" key="12">
    <source>
        <dbReference type="SAM" id="Phobius"/>
    </source>
</evidence>
<feature type="transmembrane region" description="Helical" evidence="12">
    <location>
        <begin position="12"/>
        <end position="31"/>
    </location>
</feature>
<evidence type="ECO:0000256" key="9">
    <source>
        <dbReference type="ARBA" id="ARBA00023136"/>
    </source>
</evidence>
<feature type="transmembrane region" description="Helical" evidence="12">
    <location>
        <begin position="188"/>
        <end position="207"/>
    </location>
</feature>
<evidence type="ECO:0000256" key="5">
    <source>
        <dbReference type="ARBA" id="ARBA00022692"/>
    </source>
</evidence>
<dbReference type="CDD" id="cd11495">
    <property type="entry name" value="SLC5sbd_NIS-like_u3"/>
    <property type="match status" value="1"/>
</dbReference>
<comment type="caution">
    <text evidence="13">The sequence shown here is derived from an EMBL/GenBank/DDBJ whole genome shotgun (WGS) entry which is preliminary data.</text>
</comment>
<dbReference type="STRING" id="595434.RISK_004720"/>
<dbReference type="Pfam" id="PF00474">
    <property type="entry name" value="SSF"/>
    <property type="match status" value="2"/>
</dbReference>
<evidence type="ECO:0000256" key="11">
    <source>
        <dbReference type="RuleBase" id="RU362091"/>
    </source>
</evidence>
<comment type="similarity">
    <text evidence="2 11">Belongs to the sodium:solute symporter (SSF) (TC 2.A.21) family.</text>
</comment>
<dbReference type="GO" id="GO:0006814">
    <property type="term" value="P:sodium ion transport"/>
    <property type="evidence" value="ECO:0007669"/>
    <property type="project" value="UniProtKB-KW"/>
</dbReference>
<evidence type="ECO:0000256" key="2">
    <source>
        <dbReference type="ARBA" id="ARBA00006434"/>
    </source>
</evidence>
<gene>
    <name evidence="13" type="ORF">RISK_004720</name>
</gene>
<dbReference type="InterPro" id="IPR001734">
    <property type="entry name" value="Na/solute_symporter"/>
</dbReference>
<dbReference type="NCBIfam" id="TIGR00813">
    <property type="entry name" value="sss"/>
    <property type="match status" value="1"/>
</dbReference>
<feature type="transmembrane region" description="Helical" evidence="12">
    <location>
        <begin position="411"/>
        <end position="434"/>
    </location>
</feature>
<sequence>MIAAMAFTGLDYTVLVVYFVAIMAMGFYFWARNRSADDFSAGGRSLPGWLCGLSIFATYLSSISYLALPGKAFVDNWNAFMYSLAIPIAAAIAVRWFLPLYRESGEVSAYSLLERRFGLWARLFASGFYLLFQIARIGVVMYLMALPMAVLFGWDIRLVIACTGVVVTIYSFVGGIVAVIWADAIQAIVLLAGAILALAILLLGMPGGPAEVLSVANENHKFSLGDSSFLVSESTIWVVLAFGLFDNLRNFGIDQSYVQRYIASRSDREAVKSVWVGALLYVPVSALFLFIGSSLYAYYEGHPQDLDEVRRIVAEQKLMQAGVSLDAPDYSTQLTEMSSSLSEGDLGDRVFPHFIAAHLPQGVRGLLIAAVFAAAMSTVSTSLNSSATLVMSDFYRRLFRRDSTDAQNIGVLRLSTIAWGAMGTAMALALVRLTDSTLDVWWTLSGVLGAGIVGLFLLGITVPRLHGAPAITAFAIGGLAIAWMTISQTSVWPAAWETYANPMDKFMTIVVGPCLMIGLGLLFTTIGLTGDQASRKDWSES</sequence>
<feature type="transmembrane region" description="Helical" evidence="12">
    <location>
        <begin position="366"/>
        <end position="390"/>
    </location>
</feature>
<keyword evidence="10" id="KW-0739">Sodium transport</keyword>
<organism evidence="13 14">
    <name type="scientific">Rhodopirellula islandica</name>
    <dbReference type="NCBI Taxonomy" id="595434"/>
    <lineage>
        <taxon>Bacteria</taxon>
        <taxon>Pseudomonadati</taxon>
        <taxon>Planctomycetota</taxon>
        <taxon>Planctomycetia</taxon>
        <taxon>Pirellulales</taxon>
        <taxon>Pirellulaceae</taxon>
        <taxon>Rhodopirellula</taxon>
    </lineage>
</organism>
<name>A0A0J1BA77_RHOIS</name>
<proteinExistence type="inferred from homology"/>
<dbReference type="PATRIC" id="fig|595434.4.peg.4483"/>
<evidence type="ECO:0000313" key="14">
    <source>
        <dbReference type="Proteomes" id="UP000036367"/>
    </source>
</evidence>
<keyword evidence="14" id="KW-1185">Reference proteome</keyword>
<evidence type="ECO:0000256" key="7">
    <source>
        <dbReference type="ARBA" id="ARBA00023053"/>
    </source>
</evidence>
<keyword evidence="7" id="KW-0915">Sodium</keyword>
<keyword evidence="8" id="KW-0406">Ion transport</keyword>
<keyword evidence="4" id="KW-1003">Cell membrane</keyword>
<evidence type="ECO:0000256" key="4">
    <source>
        <dbReference type="ARBA" id="ARBA00022475"/>
    </source>
</evidence>
<evidence type="ECO:0000256" key="6">
    <source>
        <dbReference type="ARBA" id="ARBA00022989"/>
    </source>
</evidence>
<dbReference type="OrthoDB" id="9810181at2"/>
<dbReference type="PANTHER" id="PTHR42985:SF32">
    <property type="entry name" value="SODIUM IODIDE SYMPORTER"/>
    <property type="match status" value="1"/>
</dbReference>
<dbReference type="PANTHER" id="PTHR42985">
    <property type="entry name" value="SODIUM-COUPLED MONOCARBOXYLATE TRANSPORTER"/>
    <property type="match status" value="1"/>
</dbReference>
<accession>A0A0J1BA77</accession>
<dbReference type="AlphaFoldDB" id="A0A0J1BA77"/>